<feature type="signal peptide" evidence="6">
    <location>
        <begin position="1"/>
        <end position="20"/>
    </location>
</feature>
<dbReference type="GO" id="GO:0004065">
    <property type="term" value="F:arylsulfatase activity"/>
    <property type="evidence" value="ECO:0007669"/>
    <property type="project" value="TreeGrafter"/>
</dbReference>
<dbReference type="Proteomes" id="UP000366872">
    <property type="component" value="Unassembled WGS sequence"/>
</dbReference>
<protein>
    <submittedName>
        <fullName evidence="8">Arylsulfatase</fullName>
    </submittedName>
</protein>
<dbReference type="InterPro" id="IPR000917">
    <property type="entry name" value="Sulfatase_N"/>
</dbReference>
<dbReference type="InterPro" id="IPR050738">
    <property type="entry name" value="Sulfatase"/>
</dbReference>
<dbReference type="Gene3D" id="3.30.1120.10">
    <property type="match status" value="1"/>
</dbReference>
<accession>A0A6C2U102</accession>
<dbReference type="InterPro" id="IPR024607">
    <property type="entry name" value="Sulfatase_CS"/>
</dbReference>
<dbReference type="PANTHER" id="PTHR42693">
    <property type="entry name" value="ARYLSULFATASE FAMILY MEMBER"/>
    <property type="match status" value="1"/>
</dbReference>
<evidence type="ECO:0000256" key="3">
    <source>
        <dbReference type="ARBA" id="ARBA00022801"/>
    </source>
</evidence>
<evidence type="ECO:0000256" key="6">
    <source>
        <dbReference type="SAM" id="SignalP"/>
    </source>
</evidence>
<dbReference type="RefSeq" id="WP_136078911.1">
    <property type="nucleotide sequence ID" value="NZ_CAAHFG010000001.1"/>
</dbReference>
<dbReference type="PROSITE" id="PS00149">
    <property type="entry name" value="SULFATASE_2"/>
    <property type="match status" value="1"/>
</dbReference>
<dbReference type="AlphaFoldDB" id="A0A6C2U102"/>
<dbReference type="CDD" id="cd16025">
    <property type="entry name" value="PAS_like"/>
    <property type="match status" value="1"/>
</dbReference>
<comment type="similarity">
    <text evidence="1">Belongs to the sulfatase family.</text>
</comment>
<dbReference type="SUPFAM" id="SSF53649">
    <property type="entry name" value="Alkaline phosphatase-like"/>
    <property type="match status" value="1"/>
</dbReference>
<gene>
    <name evidence="8" type="primary">atsA_108</name>
    <name evidence="8" type="ORF">PDESU_01890</name>
</gene>
<evidence type="ECO:0000259" key="7">
    <source>
        <dbReference type="Pfam" id="PF00884"/>
    </source>
</evidence>
<dbReference type="Pfam" id="PF00884">
    <property type="entry name" value="Sulfatase"/>
    <property type="match status" value="1"/>
</dbReference>
<feature type="compositionally biased region" description="Basic and acidic residues" evidence="5">
    <location>
        <begin position="352"/>
        <end position="361"/>
    </location>
</feature>
<reference evidence="8 9" key="1">
    <citation type="submission" date="2019-04" db="EMBL/GenBank/DDBJ databases">
        <authorList>
            <person name="Van Vliet M D."/>
        </authorList>
    </citation>
    <scope>NUCLEOTIDE SEQUENCE [LARGE SCALE GENOMIC DNA]</scope>
    <source>
        <strain evidence="8 9">F1</strain>
    </source>
</reference>
<evidence type="ECO:0000256" key="4">
    <source>
        <dbReference type="ARBA" id="ARBA00022837"/>
    </source>
</evidence>
<keyword evidence="9" id="KW-1185">Reference proteome</keyword>
<evidence type="ECO:0000313" key="8">
    <source>
        <dbReference type="EMBL" id="VGO13334.1"/>
    </source>
</evidence>
<name>A0A6C2U102_PONDE</name>
<feature type="region of interest" description="Disordered" evidence="5">
    <location>
        <begin position="342"/>
        <end position="376"/>
    </location>
</feature>
<dbReference type="EMBL" id="CAAHFG010000001">
    <property type="protein sequence ID" value="VGO13334.1"/>
    <property type="molecule type" value="Genomic_DNA"/>
</dbReference>
<evidence type="ECO:0000256" key="5">
    <source>
        <dbReference type="SAM" id="MobiDB-lite"/>
    </source>
</evidence>
<evidence type="ECO:0000256" key="2">
    <source>
        <dbReference type="ARBA" id="ARBA00022723"/>
    </source>
</evidence>
<keyword evidence="4" id="KW-0106">Calcium</keyword>
<proteinExistence type="inferred from homology"/>
<feature type="chain" id="PRO_5028920991" evidence="6">
    <location>
        <begin position="21"/>
        <end position="546"/>
    </location>
</feature>
<evidence type="ECO:0000256" key="1">
    <source>
        <dbReference type="ARBA" id="ARBA00008779"/>
    </source>
</evidence>
<sequence>MKNRLLVIGAAMFVASLASADSRPNVLVIMADDLGYSDLGCYGGEIQTPNLDALAANGLRFSQAYNASRCCPTRASLLTGKYPHEVGLVKNGRSLSKEVPTMAEILKANGYRTAMAGKWHLTQASVLDGKGFNNPEHIKVLNNQTRVEWFGDKETYPAARGFEKHYGVIWGIVNFFHPFALVDGFKPVYDLPDDYYITDALNQKTVEYIEEFSKGDAPFFIYLAHPAPHWPLHARQEDRAKYAGMYDDGYEALRQTRYERQVKMKLFDPAINPLPPLDMRNKSGWDGLTAEKKKLLAAKFETHAAMVDRIDQGLGAVVKALEKTGKMENTIIVFLSDNGASPETPTNAGYDRPGETPDGRTIRYTGKIPPKEMGNDDTWTGMGAEWANAANTPLRFWKKESYNGGSQTPFIVHWPKGLKTKPGTITDQFCHVMDVQATVLDAAGIEYPKTFNGKKLSPARGKSLLPVFQGVEREGYRQIFFEHEGGAAVRQGDWKLVRQKNKPWALYDFSRDRTETTDVAGQHPERVGQLSAAWDRWWDEVVVPGQ</sequence>
<keyword evidence="3" id="KW-0378">Hydrolase</keyword>
<dbReference type="InterPro" id="IPR017850">
    <property type="entry name" value="Alkaline_phosphatase_core_sf"/>
</dbReference>
<feature type="domain" description="Sulfatase N-terminal" evidence="7">
    <location>
        <begin position="24"/>
        <end position="445"/>
    </location>
</feature>
<dbReference type="PANTHER" id="PTHR42693:SF53">
    <property type="entry name" value="ENDO-4-O-SULFATASE"/>
    <property type="match status" value="1"/>
</dbReference>
<keyword evidence="6" id="KW-0732">Signal</keyword>
<organism evidence="8 9">
    <name type="scientific">Pontiella desulfatans</name>
    <dbReference type="NCBI Taxonomy" id="2750659"/>
    <lineage>
        <taxon>Bacteria</taxon>
        <taxon>Pseudomonadati</taxon>
        <taxon>Kiritimatiellota</taxon>
        <taxon>Kiritimatiellia</taxon>
        <taxon>Kiritimatiellales</taxon>
        <taxon>Pontiellaceae</taxon>
        <taxon>Pontiella</taxon>
    </lineage>
</organism>
<evidence type="ECO:0000313" key="9">
    <source>
        <dbReference type="Proteomes" id="UP000366872"/>
    </source>
</evidence>
<dbReference type="GO" id="GO:0046872">
    <property type="term" value="F:metal ion binding"/>
    <property type="evidence" value="ECO:0007669"/>
    <property type="project" value="UniProtKB-KW"/>
</dbReference>
<dbReference type="Gene3D" id="3.40.720.10">
    <property type="entry name" value="Alkaline Phosphatase, subunit A"/>
    <property type="match status" value="1"/>
</dbReference>
<keyword evidence="2" id="KW-0479">Metal-binding</keyword>